<reference evidence="1 2" key="1">
    <citation type="submission" date="2024-03" db="EMBL/GenBank/DDBJ databases">
        <title>The Acrasis kona genome and developmental transcriptomes reveal deep origins of eukaryotic multicellular pathways.</title>
        <authorList>
            <person name="Sheikh S."/>
            <person name="Fu C.-J."/>
            <person name="Brown M.W."/>
            <person name="Baldauf S.L."/>
        </authorList>
    </citation>
    <scope>NUCLEOTIDE SEQUENCE [LARGE SCALE GENOMIC DNA]</scope>
    <source>
        <strain evidence="1 2">ATCC MYA-3509</strain>
    </source>
</reference>
<name>A0AAW2YMM0_9EUKA</name>
<keyword evidence="2" id="KW-1185">Reference proteome</keyword>
<dbReference type="AlphaFoldDB" id="A0AAW2YMM0"/>
<dbReference type="EMBL" id="JAOPGA020000367">
    <property type="protein sequence ID" value="KAL0478354.1"/>
    <property type="molecule type" value="Genomic_DNA"/>
</dbReference>
<dbReference type="Proteomes" id="UP001431209">
    <property type="component" value="Unassembled WGS sequence"/>
</dbReference>
<comment type="caution">
    <text evidence="1">The sequence shown here is derived from an EMBL/GenBank/DDBJ whole genome shotgun (WGS) entry which is preliminary data.</text>
</comment>
<sequence length="176" mass="19865">MVCWLYDVARAFGLNGQIIVHRQAVGGRVERKRVRELFPVLGANWIVKIKMSSPSARRITLFVTFVSAHQDYHMMEFISGWRRRTFNSLTLLDSGFGAHGHNANVNYPGIAVLVPLQPSTHSVLSIYRSNAIIAECMWTMKFCDNTPSVFPNALEPDLIAWLRVASNNAQYRSING</sequence>
<evidence type="ECO:0000313" key="1">
    <source>
        <dbReference type="EMBL" id="KAL0478354.1"/>
    </source>
</evidence>
<organism evidence="1 2">
    <name type="scientific">Acrasis kona</name>
    <dbReference type="NCBI Taxonomy" id="1008807"/>
    <lineage>
        <taxon>Eukaryota</taxon>
        <taxon>Discoba</taxon>
        <taxon>Heterolobosea</taxon>
        <taxon>Tetramitia</taxon>
        <taxon>Eutetramitia</taxon>
        <taxon>Acrasidae</taxon>
        <taxon>Acrasis</taxon>
    </lineage>
</organism>
<evidence type="ECO:0000313" key="2">
    <source>
        <dbReference type="Proteomes" id="UP001431209"/>
    </source>
</evidence>
<accession>A0AAW2YMM0</accession>
<protein>
    <submittedName>
        <fullName evidence="1">Uncharacterized protein</fullName>
    </submittedName>
</protein>
<gene>
    <name evidence="1" type="ORF">AKO1_002757</name>
</gene>
<proteinExistence type="predicted"/>